<evidence type="ECO:0000313" key="2">
    <source>
        <dbReference type="Proteomes" id="UP001497535"/>
    </source>
</evidence>
<evidence type="ECO:0000313" key="1">
    <source>
        <dbReference type="EMBL" id="CAK5038271.1"/>
    </source>
</evidence>
<sequence length="59" mass="6464">MPSQNVLPPSLKPPFLLPSSFTYGYLPASGVCLRKLFYFRALSCASCSVALLSPFRLPL</sequence>
<proteinExistence type="predicted"/>
<accession>A0ACB0YAQ0</accession>
<gene>
    <name evidence="1" type="ORF">MENTE1834_LOCUS9590</name>
</gene>
<dbReference type="EMBL" id="CAVMJV010000008">
    <property type="protein sequence ID" value="CAK5038271.1"/>
    <property type="molecule type" value="Genomic_DNA"/>
</dbReference>
<keyword evidence="2" id="KW-1185">Reference proteome</keyword>
<reference evidence="1" key="1">
    <citation type="submission" date="2023-11" db="EMBL/GenBank/DDBJ databases">
        <authorList>
            <person name="Poullet M."/>
        </authorList>
    </citation>
    <scope>NUCLEOTIDE SEQUENCE</scope>
    <source>
        <strain evidence="1">E1834</strain>
    </source>
</reference>
<protein>
    <submittedName>
        <fullName evidence="1">Uncharacterized protein</fullName>
    </submittedName>
</protein>
<comment type="caution">
    <text evidence="1">The sequence shown here is derived from an EMBL/GenBank/DDBJ whole genome shotgun (WGS) entry which is preliminary data.</text>
</comment>
<organism evidence="1 2">
    <name type="scientific">Meloidogyne enterolobii</name>
    <name type="common">Root-knot nematode worm</name>
    <name type="synonym">Meloidogyne mayaguensis</name>
    <dbReference type="NCBI Taxonomy" id="390850"/>
    <lineage>
        <taxon>Eukaryota</taxon>
        <taxon>Metazoa</taxon>
        <taxon>Ecdysozoa</taxon>
        <taxon>Nematoda</taxon>
        <taxon>Chromadorea</taxon>
        <taxon>Rhabditida</taxon>
        <taxon>Tylenchina</taxon>
        <taxon>Tylenchomorpha</taxon>
        <taxon>Tylenchoidea</taxon>
        <taxon>Meloidogynidae</taxon>
        <taxon>Meloidogyninae</taxon>
        <taxon>Meloidogyne</taxon>
    </lineage>
</organism>
<name>A0ACB0YAQ0_MELEN</name>
<dbReference type="Proteomes" id="UP001497535">
    <property type="component" value="Unassembled WGS sequence"/>
</dbReference>